<feature type="region of interest" description="Disordered" evidence="5">
    <location>
        <begin position="228"/>
        <end position="283"/>
    </location>
</feature>
<dbReference type="GO" id="GO:0003923">
    <property type="term" value="F:GPI-anchor transamidase activity"/>
    <property type="evidence" value="ECO:0007669"/>
    <property type="project" value="InterPro"/>
</dbReference>
<dbReference type="GO" id="GO:0016255">
    <property type="term" value="P:attachment of GPI anchor to protein"/>
    <property type="evidence" value="ECO:0007669"/>
    <property type="project" value="InterPro"/>
</dbReference>
<dbReference type="Gene3D" id="3.40.50.1460">
    <property type="match status" value="2"/>
</dbReference>
<comment type="caution">
    <text evidence="6">The sequence shown here is derived from an EMBL/GenBank/DDBJ whole genome shotgun (WGS) entry which is preliminary data.</text>
</comment>
<keyword evidence="7" id="KW-1185">Reference proteome</keyword>
<evidence type="ECO:0000256" key="4">
    <source>
        <dbReference type="ARBA" id="ARBA00022729"/>
    </source>
</evidence>
<accession>A0A9P6DWI0</accession>
<evidence type="ECO:0000256" key="2">
    <source>
        <dbReference type="ARBA" id="ARBA00009941"/>
    </source>
</evidence>
<dbReference type="OrthoDB" id="192611at2759"/>
<dbReference type="PANTHER" id="PTHR48067">
    <property type="entry name" value="GPI-ANCHOR TRANSAMIDASE"/>
    <property type="match status" value="1"/>
</dbReference>
<protein>
    <submittedName>
        <fullName evidence="6">Uncharacterized protein</fullName>
    </submittedName>
</protein>
<comment type="pathway">
    <text evidence="1">Glycolipid biosynthesis; glycosylphosphatidylinositol-anchor biosynthesis.</text>
</comment>
<dbReference type="EMBL" id="MU128931">
    <property type="protein sequence ID" value="KAF9517506.1"/>
    <property type="molecule type" value="Genomic_DNA"/>
</dbReference>
<dbReference type="Pfam" id="PF01650">
    <property type="entry name" value="Peptidase_C13"/>
    <property type="match status" value="1"/>
</dbReference>
<feature type="region of interest" description="Disordered" evidence="5">
    <location>
        <begin position="332"/>
        <end position="362"/>
    </location>
</feature>
<reference evidence="6" key="1">
    <citation type="journal article" date="2020" name="Nat. Commun.">
        <title>Large-scale genome sequencing of mycorrhizal fungi provides insights into the early evolution of symbiotic traits.</title>
        <authorList>
            <person name="Miyauchi S."/>
            <person name="Kiss E."/>
            <person name="Kuo A."/>
            <person name="Drula E."/>
            <person name="Kohler A."/>
            <person name="Sanchez-Garcia M."/>
            <person name="Morin E."/>
            <person name="Andreopoulos B."/>
            <person name="Barry K.W."/>
            <person name="Bonito G."/>
            <person name="Buee M."/>
            <person name="Carver A."/>
            <person name="Chen C."/>
            <person name="Cichocki N."/>
            <person name="Clum A."/>
            <person name="Culley D."/>
            <person name="Crous P.W."/>
            <person name="Fauchery L."/>
            <person name="Girlanda M."/>
            <person name="Hayes R.D."/>
            <person name="Keri Z."/>
            <person name="LaButti K."/>
            <person name="Lipzen A."/>
            <person name="Lombard V."/>
            <person name="Magnuson J."/>
            <person name="Maillard F."/>
            <person name="Murat C."/>
            <person name="Nolan M."/>
            <person name="Ohm R.A."/>
            <person name="Pangilinan J."/>
            <person name="Pereira M.F."/>
            <person name="Perotto S."/>
            <person name="Peter M."/>
            <person name="Pfister S."/>
            <person name="Riley R."/>
            <person name="Sitrit Y."/>
            <person name="Stielow J.B."/>
            <person name="Szollosi G."/>
            <person name="Zifcakova L."/>
            <person name="Stursova M."/>
            <person name="Spatafora J.W."/>
            <person name="Tedersoo L."/>
            <person name="Vaario L.M."/>
            <person name="Yamada A."/>
            <person name="Yan M."/>
            <person name="Wang P."/>
            <person name="Xu J."/>
            <person name="Bruns T."/>
            <person name="Baldrian P."/>
            <person name="Vilgalys R."/>
            <person name="Dunand C."/>
            <person name="Henrissat B."/>
            <person name="Grigoriev I.V."/>
            <person name="Hibbett D."/>
            <person name="Nagy L.G."/>
            <person name="Martin F.M."/>
        </authorList>
    </citation>
    <scope>NUCLEOTIDE SEQUENCE</scope>
    <source>
        <strain evidence="6">UP504</strain>
    </source>
</reference>
<evidence type="ECO:0000256" key="1">
    <source>
        <dbReference type="ARBA" id="ARBA00004687"/>
    </source>
</evidence>
<comment type="similarity">
    <text evidence="2">Belongs to the peptidase C13 family.</text>
</comment>
<evidence type="ECO:0000313" key="6">
    <source>
        <dbReference type="EMBL" id="KAF9517506.1"/>
    </source>
</evidence>
<dbReference type="GO" id="GO:0006506">
    <property type="term" value="P:GPI anchor biosynthetic process"/>
    <property type="evidence" value="ECO:0007669"/>
    <property type="project" value="UniProtKB-KW"/>
</dbReference>
<dbReference type="InterPro" id="IPR001096">
    <property type="entry name" value="Peptidase_C13"/>
</dbReference>
<feature type="compositionally biased region" description="Polar residues" evidence="5">
    <location>
        <begin position="352"/>
        <end position="362"/>
    </location>
</feature>
<dbReference type="Proteomes" id="UP000886523">
    <property type="component" value="Unassembled WGS sequence"/>
</dbReference>
<organism evidence="6 7">
    <name type="scientific">Hydnum rufescens UP504</name>
    <dbReference type="NCBI Taxonomy" id="1448309"/>
    <lineage>
        <taxon>Eukaryota</taxon>
        <taxon>Fungi</taxon>
        <taxon>Dikarya</taxon>
        <taxon>Basidiomycota</taxon>
        <taxon>Agaricomycotina</taxon>
        <taxon>Agaricomycetes</taxon>
        <taxon>Cantharellales</taxon>
        <taxon>Hydnaceae</taxon>
        <taxon>Hydnum</taxon>
    </lineage>
</organism>
<name>A0A9P6DWI0_9AGAM</name>
<proteinExistence type="inferred from homology"/>
<dbReference type="GO" id="GO:0006508">
    <property type="term" value="P:proteolysis"/>
    <property type="evidence" value="ECO:0007669"/>
    <property type="project" value="InterPro"/>
</dbReference>
<feature type="compositionally biased region" description="Low complexity" evidence="5">
    <location>
        <begin position="258"/>
        <end position="272"/>
    </location>
</feature>
<evidence type="ECO:0000313" key="7">
    <source>
        <dbReference type="Proteomes" id="UP000886523"/>
    </source>
</evidence>
<gene>
    <name evidence="6" type="ORF">BS47DRAFT_1389763</name>
</gene>
<sequence>MRCTLAANYAFRYHPVKHLGIPGSNIILMLADDAACNPRNQLPLPIRVGCWICTARTSKSTVKGRLEASVAQSERSLLDERSNMLVYLTRHGGNEFLKFQGNEVISAFDIADAFEQMCHEIFMIDICQTNTLYSKLYSPNILATGSSDLGENSYSYENDDEIGFDLYDLSITKLTAGVRSDLFTTRSAAQTLITDFFGGVAQVEVLEEEAMAGLGVDEENRVHTEGVTILPDSSQPARSPSHSRGLQEQPEGGYLLFPSDPVSTSRSSSSDPGTGGGIDIGSEPRAASALHQPRPLGHGFSQQQRRLLNDAMIITSRDGAVLISCTHDVLSSGSFSSSPIPRPSATFDHSSESSGSLVNLEV</sequence>
<dbReference type="AlphaFoldDB" id="A0A9P6DWI0"/>
<evidence type="ECO:0000256" key="5">
    <source>
        <dbReference type="SAM" id="MobiDB-lite"/>
    </source>
</evidence>
<dbReference type="InterPro" id="IPR028361">
    <property type="entry name" value="GPI_transamidase"/>
</dbReference>
<keyword evidence="3" id="KW-0337">GPI-anchor biosynthesis</keyword>
<feature type="compositionally biased region" description="Polar residues" evidence="5">
    <location>
        <begin position="231"/>
        <end position="246"/>
    </location>
</feature>
<keyword evidence="4" id="KW-0732">Signal</keyword>
<dbReference type="GO" id="GO:0042765">
    <property type="term" value="C:GPI-anchor transamidase complex"/>
    <property type="evidence" value="ECO:0007669"/>
    <property type="project" value="InterPro"/>
</dbReference>
<dbReference type="PANTHER" id="PTHR48067:SF1">
    <property type="entry name" value="GPI-ANCHOR TRANSAMIDASE"/>
    <property type="match status" value="1"/>
</dbReference>
<evidence type="ECO:0000256" key="3">
    <source>
        <dbReference type="ARBA" id="ARBA00022502"/>
    </source>
</evidence>